<dbReference type="InterPro" id="IPR000866">
    <property type="entry name" value="AhpC/TSA"/>
</dbReference>
<dbReference type="GO" id="GO:0004601">
    <property type="term" value="F:peroxidase activity"/>
    <property type="evidence" value="ECO:0007669"/>
    <property type="project" value="UniProtKB-KW"/>
</dbReference>
<dbReference type="EMBL" id="VSSQ01107553">
    <property type="protein sequence ID" value="MPN46677.1"/>
    <property type="molecule type" value="Genomic_DNA"/>
</dbReference>
<keyword evidence="2" id="KW-0560">Oxidoreductase</keyword>
<dbReference type="Gene3D" id="3.40.30.10">
    <property type="entry name" value="Glutaredoxin"/>
    <property type="match status" value="1"/>
</dbReference>
<comment type="caution">
    <text evidence="2">The sequence shown here is derived from an EMBL/GenBank/DDBJ whole genome shotgun (WGS) entry which is preliminary data.</text>
</comment>
<gene>
    <name evidence="2" type="primary">bcp_34</name>
    <name evidence="2" type="ORF">SDC9_194273</name>
</gene>
<evidence type="ECO:0000259" key="1">
    <source>
        <dbReference type="Pfam" id="PF00578"/>
    </source>
</evidence>
<feature type="domain" description="Alkyl hydroperoxide reductase subunit C/ Thiol specific antioxidant" evidence="1">
    <location>
        <begin position="8"/>
        <end position="45"/>
    </location>
</feature>
<accession>A0A645I5T4</accession>
<dbReference type="SUPFAM" id="SSF52833">
    <property type="entry name" value="Thioredoxin-like"/>
    <property type="match status" value="1"/>
</dbReference>
<dbReference type="AlphaFoldDB" id="A0A645I5T4"/>
<proteinExistence type="predicted"/>
<dbReference type="EC" id="1.11.1.15" evidence="2"/>
<sequence>METLQEGIKAPDFSLPGSDGNTHMLSNYIGKNIVIFFYPKDNTPG</sequence>
<protein>
    <submittedName>
        <fullName evidence="2">Putative peroxiredoxin</fullName>
        <ecNumber evidence="2">1.11.1.15</ecNumber>
    </submittedName>
</protein>
<organism evidence="2">
    <name type="scientific">bioreactor metagenome</name>
    <dbReference type="NCBI Taxonomy" id="1076179"/>
    <lineage>
        <taxon>unclassified sequences</taxon>
        <taxon>metagenomes</taxon>
        <taxon>ecological metagenomes</taxon>
    </lineage>
</organism>
<dbReference type="Pfam" id="PF00578">
    <property type="entry name" value="AhpC-TSA"/>
    <property type="match status" value="1"/>
</dbReference>
<dbReference type="InterPro" id="IPR036249">
    <property type="entry name" value="Thioredoxin-like_sf"/>
</dbReference>
<keyword evidence="2" id="KW-0575">Peroxidase</keyword>
<reference evidence="2" key="1">
    <citation type="submission" date="2019-08" db="EMBL/GenBank/DDBJ databases">
        <authorList>
            <person name="Kucharzyk K."/>
            <person name="Murdoch R.W."/>
            <person name="Higgins S."/>
            <person name="Loffler F."/>
        </authorList>
    </citation>
    <scope>NUCLEOTIDE SEQUENCE</scope>
</reference>
<name>A0A645I5T4_9ZZZZ</name>
<evidence type="ECO:0000313" key="2">
    <source>
        <dbReference type="EMBL" id="MPN46677.1"/>
    </source>
</evidence>